<organism evidence="7 8">
    <name type="scientific">Cerrena zonata</name>
    <dbReference type="NCBI Taxonomy" id="2478898"/>
    <lineage>
        <taxon>Eukaryota</taxon>
        <taxon>Fungi</taxon>
        <taxon>Dikarya</taxon>
        <taxon>Basidiomycota</taxon>
        <taxon>Agaricomycotina</taxon>
        <taxon>Agaricomycetes</taxon>
        <taxon>Polyporales</taxon>
        <taxon>Cerrenaceae</taxon>
        <taxon>Cerrena</taxon>
    </lineage>
</organism>
<proteinExistence type="inferred from homology"/>
<dbReference type="Proteomes" id="UP001385951">
    <property type="component" value="Unassembled WGS sequence"/>
</dbReference>
<dbReference type="Gene3D" id="3.60.130.10">
    <property type="entry name" value="Clavaminate synthase-like"/>
    <property type="match status" value="1"/>
</dbReference>
<dbReference type="FunFam" id="3.60.130.10:FF:000003">
    <property type="entry name" value="Alpha-ketoglutarate-dependent taurine dioxygenase"/>
    <property type="match status" value="1"/>
</dbReference>
<evidence type="ECO:0000256" key="3">
    <source>
        <dbReference type="ARBA" id="ARBA00022964"/>
    </source>
</evidence>
<evidence type="ECO:0000256" key="1">
    <source>
        <dbReference type="ARBA" id="ARBA00005896"/>
    </source>
</evidence>
<sequence>MAPSVADLAQSTVEQATNSVAKLNLKETKQEKVEEKGPSYPFYYPYWDVDEKFPPTELFEHTDPGLRADPKKPNLLGPNTKVQHISPYLGTEIRGVQISQLSEAGLDELALYAAERKLLVFRDQDFKDLGPDKQIALTKRYGPIQRHPTSGNVKGYPEFHVVYRDADRDPFREYLGANRLFKTGWHSDVSYEKQPPGTTFFFILDQPDVGGDTLFASQVEAYNRLSPEFQKRLEGLRAVHSAVAQAEHSKQRGGPVRREPVETEHPLVRKHPVTGEKALYINQGFTRRIVGYKDEESEWLLKFLFDHISKGADFIVRASYEPGTVVVWDNRVTVHSATPDFDKTIRRHAVRLTPQAEVPIPA</sequence>
<evidence type="ECO:0000313" key="7">
    <source>
        <dbReference type="EMBL" id="KAK7688163.1"/>
    </source>
</evidence>
<evidence type="ECO:0000259" key="6">
    <source>
        <dbReference type="Pfam" id="PF02668"/>
    </source>
</evidence>
<keyword evidence="3" id="KW-0223">Dioxygenase</keyword>
<comment type="caution">
    <text evidence="7">The sequence shown here is derived from an EMBL/GenBank/DDBJ whole genome shotgun (WGS) entry which is preliminary data.</text>
</comment>
<feature type="domain" description="TauD/TfdA-like" evidence="6">
    <location>
        <begin position="82"/>
        <end position="353"/>
    </location>
</feature>
<dbReference type="InterPro" id="IPR042098">
    <property type="entry name" value="TauD-like_sf"/>
</dbReference>
<evidence type="ECO:0000256" key="5">
    <source>
        <dbReference type="ARBA" id="ARBA00023004"/>
    </source>
</evidence>
<evidence type="ECO:0000313" key="8">
    <source>
        <dbReference type="Proteomes" id="UP001385951"/>
    </source>
</evidence>
<keyword evidence="4" id="KW-0560">Oxidoreductase</keyword>
<dbReference type="GO" id="GO:0016706">
    <property type="term" value="F:2-oxoglutarate-dependent dioxygenase activity"/>
    <property type="evidence" value="ECO:0007669"/>
    <property type="project" value="TreeGrafter"/>
</dbReference>
<dbReference type="PANTHER" id="PTHR30468">
    <property type="entry name" value="ALPHA-KETOGLUTARATE-DEPENDENT SULFONATE DIOXYGENASE"/>
    <property type="match status" value="1"/>
</dbReference>
<keyword evidence="2" id="KW-0479">Metal-binding</keyword>
<evidence type="ECO:0000256" key="2">
    <source>
        <dbReference type="ARBA" id="ARBA00022723"/>
    </source>
</evidence>
<dbReference type="InterPro" id="IPR051323">
    <property type="entry name" value="AtsK-like"/>
</dbReference>
<dbReference type="SUPFAM" id="SSF51197">
    <property type="entry name" value="Clavaminate synthase-like"/>
    <property type="match status" value="1"/>
</dbReference>
<gene>
    <name evidence="7" type="ORF">QCA50_008533</name>
</gene>
<keyword evidence="8" id="KW-1185">Reference proteome</keyword>
<dbReference type="GO" id="GO:0005737">
    <property type="term" value="C:cytoplasm"/>
    <property type="evidence" value="ECO:0007669"/>
    <property type="project" value="TreeGrafter"/>
</dbReference>
<keyword evidence="5" id="KW-0408">Iron</keyword>
<dbReference type="PANTHER" id="PTHR30468:SF1">
    <property type="entry name" value="ALPHA-KETOGLUTARATE-DEPENDENT SULFONATE DIOXYGENASE"/>
    <property type="match status" value="1"/>
</dbReference>
<reference evidence="7 8" key="1">
    <citation type="submission" date="2022-09" db="EMBL/GenBank/DDBJ databases">
        <authorList>
            <person name="Palmer J.M."/>
        </authorList>
    </citation>
    <scope>NUCLEOTIDE SEQUENCE [LARGE SCALE GENOMIC DNA]</scope>
    <source>
        <strain evidence="7 8">DSM 7382</strain>
    </source>
</reference>
<evidence type="ECO:0000256" key="4">
    <source>
        <dbReference type="ARBA" id="ARBA00023002"/>
    </source>
</evidence>
<dbReference type="AlphaFoldDB" id="A0AAW0G378"/>
<comment type="similarity">
    <text evidence="1">Belongs to the TfdA dioxygenase family.</text>
</comment>
<dbReference type="Pfam" id="PF02668">
    <property type="entry name" value="TauD"/>
    <property type="match status" value="1"/>
</dbReference>
<dbReference type="InterPro" id="IPR003819">
    <property type="entry name" value="TauD/TfdA-like"/>
</dbReference>
<name>A0AAW0G378_9APHY</name>
<protein>
    <recommendedName>
        <fullName evidence="6">TauD/TfdA-like domain-containing protein</fullName>
    </recommendedName>
</protein>
<accession>A0AAW0G378</accession>
<dbReference type="GO" id="GO:0046872">
    <property type="term" value="F:metal ion binding"/>
    <property type="evidence" value="ECO:0007669"/>
    <property type="project" value="UniProtKB-KW"/>
</dbReference>
<dbReference type="EMBL" id="JASBNA010000011">
    <property type="protein sequence ID" value="KAK7688163.1"/>
    <property type="molecule type" value="Genomic_DNA"/>
</dbReference>